<dbReference type="SUPFAM" id="SSF51905">
    <property type="entry name" value="FAD/NAD(P)-binding domain"/>
    <property type="match status" value="2"/>
</dbReference>
<keyword evidence="9" id="KW-0560">Oxidoreductase</keyword>
<evidence type="ECO:0000313" key="17">
    <source>
        <dbReference type="Proteomes" id="UP000184440"/>
    </source>
</evidence>
<evidence type="ECO:0000256" key="14">
    <source>
        <dbReference type="ARBA" id="ARBA00032738"/>
    </source>
</evidence>
<evidence type="ECO:0000256" key="13">
    <source>
        <dbReference type="ARBA" id="ARBA00032493"/>
    </source>
</evidence>
<comment type="cofactor">
    <cofactor evidence="1">
        <name>FAD</name>
        <dbReference type="ChEBI" id="CHEBI:57692"/>
    </cofactor>
</comment>
<gene>
    <name evidence="16" type="ORF">SAMN05443668_114116</name>
</gene>
<reference evidence="16 17" key="1">
    <citation type="submission" date="2016-11" db="EMBL/GenBank/DDBJ databases">
        <authorList>
            <person name="Jaros S."/>
            <person name="Januszkiewicz K."/>
            <person name="Wedrychowicz H."/>
        </authorList>
    </citation>
    <scope>NUCLEOTIDE SEQUENCE [LARGE SCALE GENOMIC DNA]</scope>
    <source>
        <strain evidence="16 17">DSM 46144</strain>
    </source>
</reference>
<dbReference type="STRING" id="134849.SAMN05443668_114116"/>
<dbReference type="Pfam" id="PF13434">
    <property type="entry name" value="Lys_Orn_oxgnase"/>
    <property type="match status" value="1"/>
</dbReference>
<evidence type="ECO:0000256" key="4">
    <source>
        <dbReference type="ARBA" id="ARBA00013076"/>
    </source>
</evidence>
<sequence>MTELGLDLVGIGFGPSNLAMAIAVAEHNARPHDPERGPLGTVATRFLERQPEFGWHRGMLLEDATMQVSFLKDLVTLRNPTSEFSFLRYLHDQDRLVDFINHKTLFPLRVEFHDYFSWAAEQVSDQVSYDTEVISVLPVTDENGDVSEVDVVARSAGAIVTHRARNLVIGTGLRPRMPAGVQQSARVWHSSDLLRNVGSIRGTDPRRLVVVGAGQSAAEAVAFLHEQFPAAEVCAVISRYGYSPADDSSFANRIFDPGAVDEYFDAPDDVKQAMMAYHGNTNYSVVDIDLIQELYRRTYREKVLGRERLRLLNLTRTTSVEERPDGLAVTLQSLVSGERTALDADVVVFATGYHEADPYAVLGELGDLCLRDAQGRPQVGRDYRAVTDPRLRCGVYLQGGTEHTHGISSALLSNTAVRVGEVLDSVLQHRAATVLMAA</sequence>
<comment type="pathway">
    <text evidence="2">Siderophore biosynthesis.</text>
</comment>
<keyword evidence="10" id="KW-0503">Monooxygenase</keyword>
<evidence type="ECO:0000256" key="11">
    <source>
        <dbReference type="ARBA" id="ARBA00029939"/>
    </source>
</evidence>
<keyword evidence="6" id="KW-0285">Flavoprotein</keyword>
<evidence type="ECO:0000256" key="2">
    <source>
        <dbReference type="ARBA" id="ARBA00004924"/>
    </source>
</evidence>
<evidence type="ECO:0000313" key="16">
    <source>
        <dbReference type="EMBL" id="SHN46283.1"/>
    </source>
</evidence>
<proteinExistence type="inferred from homology"/>
<evidence type="ECO:0000256" key="10">
    <source>
        <dbReference type="ARBA" id="ARBA00023033"/>
    </source>
</evidence>
<comment type="similarity">
    <text evidence="3">Belongs to the lysine N(6)-hydroxylase/L-ornithine N(5)-oxygenase family.</text>
</comment>
<dbReference type="PRINTS" id="PR00411">
    <property type="entry name" value="PNDRDTASEI"/>
</dbReference>
<dbReference type="Gene3D" id="3.50.50.60">
    <property type="entry name" value="FAD/NAD(P)-binding domain"/>
    <property type="match status" value="1"/>
</dbReference>
<dbReference type="EMBL" id="FRCS01000014">
    <property type="protein sequence ID" value="SHN46283.1"/>
    <property type="molecule type" value="Genomic_DNA"/>
</dbReference>
<organism evidence="16 17">
    <name type="scientific">Cryptosporangium aurantiacum</name>
    <dbReference type="NCBI Taxonomy" id="134849"/>
    <lineage>
        <taxon>Bacteria</taxon>
        <taxon>Bacillati</taxon>
        <taxon>Actinomycetota</taxon>
        <taxon>Actinomycetes</taxon>
        <taxon>Cryptosporangiales</taxon>
        <taxon>Cryptosporangiaceae</taxon>
        <taxon>Cryptosporangium</taxon>
    </lineage>
</organism>
<comment type="catalytic activity">
    <reaction evidence="15">
        <text>L-lysine + NADPH + O2 = N(6)-hydroxy-L-lysine + NADP(+) + H2O</text>
        <dbReference type="Rhea" id="RHEA:23228"/>
        <dbReference type="ChEBI" id="CHEBI:15377"/>
        <dbReference type="ChEBI" id="CHEBI:15379"/>
        <dbReference type="ChEBI" id="CHEBI:32551"/>
        <dbReference type="ChEBI" id="CHEBI:57783"/>
        <dbReference type="ChEBI" id="CHEBI:57820"/>
        <dbReference type="ChEBI" id="CHEBI:58349"/>
        <dbReference type="EC" id="1.14.13.59"/>
    </reaction>
</comment>
<evidence type="ECO:0000256" key="7">
    <source>
        <dbReference type="ARBA" id="ARBA00022827"/>
    </source>
</evidence>
<dbReference type="InterPro" id="IPR025700">
    <property type="entry name" value="Lys/Orn_oxygenase"/>
</dbReference>
<keyword evidence="17" id="KW-1185">Reference proteome</keyword>
<keyword evidence="7" id="KW-0274">FAD</keyword>
<dbReference type="EC" id="1.14.13.59" evidence="4"/>
<protein>
    <recommendedName>
        <fullName evidence="5">L-lysine N6-monooxygenase MbtG</fullName>
        <ecNumber evidence="4">1.14.13.59</ecNumber>
    </recommendedName>
    <alternativeName>
        <fullName evidence="14">Lysine 6-N-hydroxylase</fullName>
    </alternativeName>
    <alternativeName>
        <fullName evidence="13">Lysine N6-hydroxylase</fullName>
    </alternativeName>
    <alternativeName>
        <fullName evidence="11">Lysine-N-oxygenase</fullName>
    </alternativeName>
    <alternativeName>
        <fullName evidence="12">Mycobactin synthase protein G</fullName>
    </alternativeName>
</protein>
<evidence type="ECO:0000256" key="9">
    <source>
        <dbReference type="ARBA" id="ARBA00023002"/>
    </source>
</evidence>
<dbReference type="RefSeq" id="WP_073263135.1">
    <property type="nucleotide sequence ID" value="NZ_FRCS01000014.1"/>
</dbReference>
<dbReference type="GO" id="GO:0047091">
    <property type="term" value="F:L-lysine 6-monooxygenase (NADPH) activity"/>
    <property type="evidence" value="ECO:0007669"/>
    <property type="project" value="UniProtKB-EC"/>
</dbReference>
<evidence type="ECO:0000256" key="15">
    <source>
        <dbReference type="ARBA" id="ARBA00048407"/>
    </source>
</evidence>
<dbReference type="AlphaFoldDB" id="A0A1M7RJ07"/>
<dbReference type="OrthoDB" id="7527071at2"/>
<accession>A0A1M7RJ07</accession>
<evidence type="ECO:0000256" key="6">
    <source>
        <dbReference type="ARBA" id="ARBA00022630"/>
    </source>
</evidence>
<evidence type="ECO:0000256" key="3">
    <source>
        <dbReference type="ARBA" id="ARBA00007588"/>
    </source>
</evidence>
<evidence type="ECO:0000256" key="12">
    <source>
        <dbReference type="ARBA" id="ARBA00031158"/>
    </source>
</evidence>
<name>A0A1M7RJ07_9ACTN</name>
<evidence type="ECO:0000256" key="5">
    <source>
        <dbReference type="ARBA" id="ARBA00016406"/>
    </source>
</evidence>
<dbReference type="Proteomes" id="UP000184440">
    <property type="component" value="Unassembled WGS sequence"/>
</dbReference>
<keyword evidence="8" id="KW-0521">NADP</keyword>
<dbReference type="PRINTS" id="PR00368">
    <property type="entry name" value="FADPNR"/>
</dbReference>
<evidence type="ECO:0000256" key="1">
    <source>
        <dbReference type="ARBA" id="ARBA00001974"/>
    </source>
</evidence>
<evidence type="ECO:0000256" key="8">
    <source>
        <dbReference type="ARBA" id="ARBA00022857"/>
    </source>
</evidence>
<dbReference type="InterPro" id="IPR036188">
    <property type="entry name" value="FAD/NAD-bd_sf"/>
</dbReference>
<dbReference type="PANTHER" id="PTHR42802:SF1">
    <property type="entry name" value="L-ORNITHINE N(5)-MONOOXYGENASE"/>
    <property type="match status" value="1"/>
</dbReference>
<dbReference type="PANTHER" id="PTHR42802">
    <property type="entry name" value="MONOOXYGENASE"/>
    <property type="match status" value="1"/>
</dbReference>